<feature type="transmembrane region" description="Helical" evidence="5">
    <location>
        <begin position="191"/>
        <end position="209"/>
    </location>
</feature>
<dbReference type="AlphaFoldDB" id="A0AAD5U4B9"/>
<reference evidence="6" key="1">
    <citation type="submission" date="2020-05" db="EMBL/GenBank/DDBJ databases">
        <title>Phylogenomic resolution of chytrid fungi.</title>
        <authorList>
            <person name="Stajich J.E."/>
            <person name="Amses K."/>
            <person name="Simmons R."/>
            <person name="Seto K."/>
            <person name="Myers J."/>
            <person name="Bonds A."/>
            <person name="Quandt C.A."/>
            <person name="Barry K."/>
            <person name="Liu P."/>
            <person name="Grigoriev I."/>
            <person name="Longcore J.E."/>
            <person name="James T.Y."/>
        </authorList>
    </citation>
    <scope>NUCLEOTIDE SEQUENCE</scope>
    <source>
        <strain evidence="6">JEL0476</strain>
    </source>
</reference>
<dbReference type="InterPro" id="IPR002994">
    <property type="entry name" value="Surf1/Shy1"/>
</dbReference>
<evidence type="ECO:0000256" key="3">
    <source>
        <dbReference type="ARBA" id="ARBA00022989"/>
    </source>
</evidence>
<comment type="function">
    <text evidence="5">Probably involved in the biogenesis of the COX complex.</text>
</comment>
<dbReference type="Proteomes" id="UP001211065">
    <property type="component" value="Unassembled WGS sequence"/>
</dbReference>
<keyword evidence="7" id="KW-1185">Reference proteome</keyword>
<dbReference type="Pfam" id="PF02104">
    <property type="entry name" value="SURF1"/>
    <property type="match status" value="1"/>
</dbReference>
<dbReference type="GO" id="GO:0033617">
    <property type="term" value="P:mitochondrial respiratory chain complex IV assembly"/>
    <property type="evidence" value="ECO:0007669"/>
    <property type="project" value="TreeGrafter"/>
</dbReference>
<comment type="similarity">
    <text evidence="5">Belongs to the SURF1 family.</text>
</comment>
<sequence>MNPLVAFPVVTFCLGCWQVVRLKQKEELITQLTNSFKNEPKDIDLKNLKKNEMVKVKGEFQQGDTEFHLGPRNFPQPPTGSVFSNQIGFGYFLISPFTLVNGERILVNRGWIHNSHKNEIAKRSLKNMFIPENEPSKNQWYSLDSEMISSLANTLPVVVEITSDEEIKSNPKNSILPIPKPPTIDLPNNHLSYAITWFGMCLFSSAMLFTRGGKRKFNKVY</sequence>
<protein>
    <recommendedName>
        <fullName evidence="5">SURF1-like protein</fullName>
    </recommendedName>
</protein>
<dbReference type="CDD" id="cd06662">
    <property type="entry name" value="SURF1"/>
    <property type="match status" value="1"/>
</dbReference>
<evidence type="ECO:0000256" key="1">
    <source>
        <dbReference type="ARBA" id="ARBA00004370"/>
    </source>
</evidence>
<keyword evidence="4 5" id="KW-0472">Membrane</keyword>
<keyword evidence="5" id="KW-0999">Mitochondrion inner membrane</keyword>
<gene>
    <name evidence="6" type="primary">SHY1</name>
    <name evidence="6" type="ORF">HK099_005012</name>
</gene>
<accession>A0AAD5U4B9</accession>
<dbReference type="GO" id="GO:0005743">
    <property type="term" value="C:mitochondrial inner membrane"/>
    <property type="evidence" value="ECO:0007669"/>
    <property type="project" value="UniProtKB-SubCell"/>
</dbReference>
<comment type="subcellular location">
    <subcellularLocation>
        <location evidence="1">Membrane</location>
    </subcellularLocation>
    <subcellularLocation>
        <location evidence="5">Mitochondrion inner membrane</location>
        <topology evidence="5">Multi-pass membrane protein</topology>
    </subcellularLocation>
</comment>
<evidence type="ECO:0000256" key="4">
    <source>
        <dbReference type="ARBA" id="ARBA00023136"/>
    </source>
</evidence>
<dbReference type="InterPro" id="IPR045214">
    <property type="entry name" value="Surf1/Surf4"/>
</dbReference>
<keyword evidence="3 5" id="KW-1133">Transmembrane helix</keyword>
<keyword evidence="5" id="KW-0496">Mitochondrion</keyword>
<dbReference type="PANTHER" id="PTHR23427:SF2">
    <property type="entry name" value="SURFEIT LOCUS PROTEIN 1"/>
    <property type="match status" value="1"/>
</dbReference>
<evidence type="ECO:0000313" key="6">
    <source>
        <dbReference type="EMBL" id="KAJ3218566.1"/>
    </source>
</evidence>
<proteinExistence type="inferred from homology"/>
<evidence type="ECO:0000313" key="7">
    <source>
        <dbReference type="Proteomes" id="UP001211065"/>
    </source>
</evidence>
<name>A0AAD5U4B9_9FUNG</name>
<comment type="caution">
    <text evidence="5">Lacks conserved residue(s) required for the propagation of feature annotation.</text>
</comment>
<comment type="caution">
    <text evidence="6">The sequence shown here is derived from an EMBL/GenBank/DDBJ whole genome shotgun (WGS) entry which is preliminary data.</text>
</comment>
<dbReference type="EMBL" id="JADGJW010000374">
    <property type="protein sequence ID" value="KAJ3218566.1"/>
    <property type="molecule type" value="Genomic_DNA"/>
</dbReference>
<keyword evidence="2 5" id="KW-0812">Transmembrane</keyword>
<dbReference type="PROSITE" id="PS50895">
    <property type="entry name" value="SURF1"/>
    <property type="match status" value="1"/>
</dbReference>
<organism evidence="6 7">
    <name type="scientific">Clydaea vesicula</name>
    <dbReference type="NCBI Taxonomy" id="447962"/>
    <lineage>
        <taxon>Eukaryota</taxon>
        <taxon>Fungi</taxon>
        <taxon>Fungi incertae sedis</taxon>
        <taxon>Chytridiomycota</taxon>
        <taxon>Chytridiomycota incertae sedis</taxon>
        <taxon>Chytridiomycetes</taxon>
        <taxon>Lobulomycetales</taxon>
        <taxon>Lobulomycetaceae</taxon>
        <taxon>Clydaea</taxon>
    </lineage>
</organism>
<evidence type="ECO:0000256" key="5">
    <source>
        <dbReference type="RuleBase" id="RU363076"/>
    </source>
</evidence>
<dbReference type="PANTHER" id="PTHR23427">
    <property type="entry name" value="SURFEIT LOCUS PROTEIN"/>
    <property type="match status" value="1"/>
</dbReference>
<evidence type="ECO:0000256" key="2">
    <source>
        <dbReference type="ARBA" id="ARBA00022692"/>
    </source>
</evidence>